<proteinExistence type="predicted"/>
<dbReference type="EMBL" id="VSWD01000008">
    <property type="protein sequence ID" value="KAK3096276.1"/>
    <property type="molecule type" value="Genomic_DNA"/>
</dbReference>
<name>A0AA88YGE5_PINIB</name>
<accession>A0AA88YGE5</accession>
<keyword evidence="2" id="KW-1185">Reference proteome</keyword>
<organism evidence="1 2">
    <name type="scientific">Pinctada imbricata</name>
    <name type="common">Atlantic pearl-oyster</name>
    <name type="synonym">Pinctada martensii</name>
    <dbReference type="NCBI Taxonomy" id="66713"/>
    <lineage>
        <taxon>Eukaryota</taxon>
        <taxon>Metazoa</taxon>
        <taxon>Spiralia</taxon>
        <taxon>Lophotrochozoa</taxon>
        <taxon>Mollusca</taxon>
        <taxon>Bivalvia</taxon>
        <taxon>Autobranchia</taxon>
        <taxon>Pteriomorphia</taxon>
        <taxon>Pterioida</taxon>
        <taxon>Pterioidea</taxon>
        <taxon>Pteriidae</taxon>
        <taxon>Pinctada</taxon>
    </lineage>
</organism>
<evidence type="ECO:0000313" key="1">
    <source>
        <dbReference type="EMBL" id="KAK3096276.1"/>
    </source>
</evidence>
<gene>
    <name evidence="1" type="ORF">FSP39_025218</name>
</gene>
<reference evidence="1" key="1">
    <citation type="submission" date="2019-08" db="EMBL/GenBank/DDBJ databases">
        <title>The improved chromosome-level genome for the pearl oyster Pinctada fucata martensii using PacBio sequencing and Hi-C.</title>
        <authorList>
            <person name="Zheng Z."/>
        </authorList>
    </citation>
    <scope>NUCLEOTIDE SEQUENCE</scope>
    <source>
        <strain evidence="1">ZZ-2019</strain>
        <tissue evidence="1">Adductor muscle</tissue>
    </source>
</reference>
<comment type="caution">
    <text evidence="1">The sequence shown here is derived from an EMBL/GenBank/DDBJ whole genome shotgun (WGS) entry which is preliminary data.</text>
</comment>
<protein>
    <submittedName>
        <fullName evidence="1">Uncharacterized protein</fullName>
    </submittedName>
</protein>
<evidence type="ECO:0000313" key="2">
    <source>
        <dbReference type="Proteomes" id="UP001186944"/>
    </source>
</evidence>
<dbReference type="AlphaFoldDB" id="A0AA88YGE5"/>
<sequence length="165" mass="19041">MSKSLGSVVQRGDVDVRALDSGVKNPWKWEWMERALDLKRFCDYSSNYINQELQKKKLTKEGRDRKQRIADKLFEERKPAKLVLGLHASVFPLLKSFVMLFETKEPLIHLLHEEQVDEAYTLCSKVLQEKLPLTNLLLRALGAFHPDARGHAVTLNYLQKLPTLA</sequence>
<dbReference type="Proteomes" id="UP001186944">
    <property type="component" value="Unassembled WGS sequence"/>
</dbReference>